<name>T0ZAS7_9ZZZZ</name>
<dbReference type="PANTHER" id="PTHR43335">
    <property type="entry name" value="ABC TRANSPORTER, ATP-BINDING PROTEIN"/>
    <property type="match status" value="1"/>
</dbReference>
<evidence type="ECO:0000256" key="2">
    <source>
        <dbReference type="ARBA" id="ARBA00022448"/>
    </source>
</evidence>
<comment type="similarity">
    <text evidence="1">Belongs to the ABC transporter superfamily.</text>
</comment>
<dbReference type="InterPro" id="IPR027417">
    <property type="entry name" value="P-loop_NTPase"/>
</dbReference>
<reference evidence="3" key="1">
    <citation type="submission" date="2013-08" db="EMBL/GenBank/DDBJ databases">
        <authorList>
            <person name="Mendez C."/>
            <person name="Richter M."/>
            <person name="Ferrer M."/>
            <person name="Sanchez J."/>
        </authorList>
    </citation>
    <scope>NUCLEOTIDE SEQUENCE</scope>
</reference>
<dbReference type="Gene3D" id="3.40.50.300">
    <property type="entry name" value="P-loop containing nucleotide triphosphate hydrolases"/>
    <property type="match status" value="1"/>
</dbReference>
<accession>T0ZAS7</accession>
<dbReference type="SUPFAM" id="SSF52540">
    <property type="entry name" value="P-loop containing nucleoside triphosphate hydrolases"/>
    <property type="match status" value="1"/>
</dbReference>
<keyword evidence="2" id="KW-0813">Transport</keyword>
<evidence type="ECO:0000313" key="3">
    <source>
        <dbReference type="EMBL" id="EQD42168.1"/>
    </source>
</evidence>
<dbReference type="EMBL" id="AUZY01009367">
    <property type="protein sequence ID" value="EQD42168.1"/>
    <property type="molecule type" value="Genomic_DNA"/>
</dbReference>
<dbReference type="AlphaFoldDB" id="T0ZAS7"/>
<comment type="caution">
    <text evidence="3">The sequence shown here is derived from an EMBL/GenBank/DDBJ whole genome shotgun (WGS) entry which is preliminary data.</text>
</comment>
<sequence length="149" mass="16938">MFDETLNGLDPEGVVFVRNLMFDMRKSGKAILLSSHILTEVEDVADRVAIINHGKLIKTLTRNELRTLGKTIVKITIDNYEEACLKTLKEFGEPRFDGHDIILSDLSIADSEMARIPETLIKSGYRLREFTPMGETLEEYFFGLIGEKQ</sequence>
<evidence type="ECO:0000256" key="1">
    <source>
        <dbReference type="ARBA" id="ARBA00005417"/>
    </source>
</evidence>
<reference evidence="3" key="2">
    <citation type="journal article" date="2014" name="ISME J.">
        <title>Microbial stratification in low pH oxic and suboxic macroscopic growths along an acid mine drainage.</title>
        <authorList>
            <person name="Mendez-Garcia C."/>
            <person name="Mesa V."/>
            <person name="Sprenger R.R."/>
            <person name="Richter M."/>
            <person name="Diez M.S."/>
            <person name="Solano J."/>
            <person name="Bargiela R."/>
            <person name="Golyshina O.V."/>
            <person name="Manteca A."/>
            <person name="Ramos J.L."/>
            <person name="Gallego J.R."/>
            <person name="Llorente I."/>
            <person name="Martins Dos Santos V.A."/>
            <person name="Jensen O.N."/>
            <person name="Pelaez A.I."/>
            <person name="Sanchez J."/>
            <person name="Ferrer M."/>
        </authorList>
    </citation>
    <scope>NUCLEOTIDE SEQUENCE</scope>
</reference>
<organism evidence="3">
    <name type="scientific">mine drainage metagenome</name>
    <dbReference type="NCBI Taxonomy" id="410659"/>
    <lineage>
        <taxon>unclassified sequences</taxon>
        <taxon>metagenomes</taxon>
        <taxon>ecological metagenomes</taxon>
    </lineage>
</organism>
<protein>
    <submittedName>
        <fullName evidence="3">ABC transporter related protein</fullName>
    </submittedName>
</protein>
<gene>
    <name evidence="3" type="ORF">B1B_14175</name>
</gene>
<proteinExistence type="inferred from homology"/>
<dbReference type="PANTHER" id="PTHR43335:SF4">
    <property type="entry name" value="ABC TRANSPORTER, ATP-BINDING PROTEIN"/>
    <property type="match status" value="1"/>
</dbReference>